<gene>
    <name evidence="6" type="ORF">LCGC14_1387700</name>
</gene>
<evidence type="ECO:0000256" key="3">
    <source>
        <dbReference type="ARBA" id="ARBA00022691"/>
    </source>
</evidence>
<keyword evidence="2" id="KW-0808">Transferase</keyword>
<dbReference type="Pfam" id="PF13649">
    <property type="entry name" value="Methyltransf_25"/>
    <property type="match status" value="1"/>
</dbReference>
<name>A0A0F9N2E7_9ZZZZ</name>
<evidence type="ECO:0000313" key="6">
    <source>
        <dbReference type="EMBL" id="KKM75687.1"/>
    </source>
</evidence>
<dbReference type="InterPro" id="IPR029063">
    <property type="entry name" value="SAM-dependent_MTases_sf"/>
</dbReference>
<reference evidence="6" key="1">
    <citation type="journal article" date="2015" name="Nature">
        <title>Complex archaea that bridge the gap between prokaryotes and eukaryotes.</title>
        <authorList>
            <person name="Spang A."/>
            <person name="Saw J.H."/>
            <person name="Jorgensen S.L."/>
            <person name="Zaremba-Niedzwiedzka K."/>
            <person name="Martijn J."/>
            <person name="Lind A.E."/>
            <person name="van Eijk R."/>
            <person name="Schleper C."/>
            <person name="Guy L."/>
            <person name="Ettema T.J."/>
        </authorList>
    </citation>
    <scope>NUCLEOTIDE SEQUENCE</scope>
</reference>
<dbReference type="InterPro" id="IPR025799">
    <property type="entry name" value="Arg_MeTrfase"/>
</dbReference>
<evidence type="ECO:0000259" key="5">
    <source>
        <dbReference type="Pfam" id="PF22528"/>
    </source>
</evidence>
<proteinExistence type="predicted"/>
<evidence type="ECO:0000256" key="2">
    <source>
        <dbReference type="ARBA" id="ARBA00022679"/>
    </source>
</evidence>
<feature type="domain" description="Protein arginine N-methyltransferase" evidence="5">
    <location>
        <begin position="206"/>
        <end position="345"/>
    </location>
</feature>
<dbReference type="Gene3D" id="2.70.160.11">
    <property type="entry name" value="Hnrnp arginine n-methyltransferase1"/>
    <property type="match status" value="1"/>
</dbReference>
<dbReference type="CDD" id="cd02440">
    <property type="entry name" value="AdoMet_MTases"/>
    <property type="match status" value="1"/>
</dbReference>
<dbReference type="InterPro" id="IPR041698">
    <property type="entry name" value="Methyltransf_25"/>
</dbReference>
<evidence type="ECO:0000256" key="1">
    <source>
        <dbReference type="ARBA" id="ARBA00022603"/>
    </source>
</evidence>
<dbReference type="GO" id="GO:0042054">
    <property type="term" value="F:histone methyltransferase activity"/>
    <property type="evidence" value="ECO:0007669"/>
    <property type="project" value="TreeGrafter"/>
</dbReference>
<evidence type="ECO:0000259" key="4">
    <source>
        <dbReference type="Pfam" id="PF13649"/>
    </source>
</evidence>
<protein>
    <submittedName>
        <fullName evidence="6">Uncharacterized protein</fullName>
    </submittedName>
</protein>
<dbReference type="SUPFAM" id="SSF53335">
    <property type="entry name" value="S-adenosyl-L-methionine-dependent methyltransferases"/>
    <property type="match status" value="1"/>
</dbReference>
<dbReference type="PANTHER" id="PTHR11006:SF4">
    <property type="entry name" value="PROTEIN ARGININE N-METHYLTRANSFERASE 7"/>
    <property type="match status" value="1"/>
</dbReference>
<keyword evidence="3" id="KW-0949">S-adenosyl-L-methionine</keyword>
<dbReference type="PANTHER" id="PTHR11006">
    <property type="entry name" value="PROTEIN ARGININE N-METHYLTRANSFERASE"/>
    <property type="match status" value="1"/>
</dbReference>
<dbReference type="Pfam" id="PF22528">
    <property type="entry name" value="PRMT_C"/>
    <property type="match status" value="1"/>
</dbReference>
<feature type="domain" description="Methyltransferase" evidence="4">
    <location>
        <begin position="104"/>
        <end position="200"/>
    </location>
</feature>
<dbReference type="GO" id="GO:0032259">
    <property type="term" value="P:methylation"/>
    <property type="evidence" value="ECO:0007669"/>
    <property type="project" value="UniProtKB-KW"/>
</dbReference>
<accession>A0A0F9N2E7</accession>
<sequence length="381" mass="41288">MTHQDFGTRSSGRIGLSARGRDVLNRLRVACDAETLAGIGLTSELRDALTAAGLLERQETTLPPADYRDIFAGWSSQRGMLIDQARSQAFQQAIAAVVRPGDRVADIGAGSGILSMMAARQGAGRVHALEITGMADWADRLAAHNGLDAVTVIRGDAGAFAPDRPLDLVMGEFAGMYLIEEWRHYAAFVQVRDRALRPGGAVLPSAARMFLSALDDRGLYLNRGYGFWEAPVHGFDFSPVRAAEITAPRRHIVSADAKSLVCTRQIAEFDYLTGNERDCFFTAEAEFPYPAAGMFHGFIGHFEMDMAPGLVLGTGPSSKETHWHQSYFPVPAIHVPAGQRVAARIRSFLNEAGVMCMGLTVAGPGESVQMPDLPEHVYVLE</sequence>
<keyword evidence="1" id="KW-0489">Methyltransferase</keyword>
<dbReference type="InterPro" id="IPR055135">
    <property type="entry name" value="PRMT_dom"/>
</dbReference>
<comment type="caution">
    <text evidence="6">The sequence shown here is derived from an EMBL/GenBank/DDBJ whole genome shotgun (WGS) entry which is preliminary data.</text>
</comment>
<dbReference type="EMBL" id="LAZR01008931">
    <property type="protein sequence ID" value="KKM75687.1"/>
    <property type="molecule type" value="Genomic_DNA"/>
</dbReference>
<dbReference type="GO" id="GO:0016274">
    <property type="term" value="F:protein-arginine N-methyltransferase activity"/>
    <property type="evidence" value="ECO:0007669"/>
    <property type="project" value="InterPro"/>
</dbReference>
<organism evidence="6">
    <name type="scientific">marine sediment metagenome</name>
    <dbReference type="NCBI Taxonomy" id="412755"/>
    <lineage>
        <taxon>unclassified sequences</taxon>
        <taxon>metagenomes</taxon>
        <taxon>ecological metagenomes</taxon>
    </lineage>
</organism>
<dbReference type="AlphaFoldDB" id="A0A0F9N2E7"/>
<dbReference type="Gene3D" id="3.40.50.150">
    <property type="entry name" value="Vaccinia Virus protein VP39"/>
    <property type="match status" value="1"/>
</dbReference>